<accession>A0ABR3BAF6</accession>
<keyword evidence="3" id="KW-1185">Reference proteome</keyword>
<sequence length="177" mass="19538">MQLDRENPLSTSPQQRGLINLAETLLNRKQNQQPQSQQQQQQQQQQYMHNHMQDVSYLINQQTPSTSPEYLSPATSPTTALLNVDDIFDSPSLSSSHGSSLSQEPLDIDIGLSTGLSIPNSSDPHLRKSASVARLRAKSQASTAISPVNVAPAMHQLRAVRSLATDQEEKREETLVN</sequence>
<comment type="caution">
    <text evidence="2">The sequence shown here is derived from an EMBL/GenBank/DDBJ whole genome shotgun (WGS) entry which is preliminary data.</text>
</comment>
<feature type="region of interest" description="Disordered" evidence="1">
    <location>
        <begin position="29"/>
        <end position="49"/>
    </location>
</feature>
<evidence type="ECO:0000313" key="2">
    <source>
        <dbReference type="EMBL" id="KAL0092722.1"/>
    </source>
</evidence>
<protein>
    <submittedName>
        <fullName evidence="2">Uncharacterized protein</fullName>
    </submittedName>
</protein>
<proteinExistence type="predicted"/>
<evidence type="ECO:0000256" key="1">
    <source>
        <dbReference type="SAM" id="MobiDB-lite"/>
    </source>
</evidence>
<organism evidence="2 3">
    <name type="scientific">Phycomyces blakesleeanus</name>
    <dbReference type="NCBI Taxonomy" id="4837"/>
    <lineage>
        <taxon>Eukaryota</taxon>
        <taxon>Fungi</taxon>
        <taxon>Fungi incertae sedis</taxon>
        <taxon>Mucoromycota</taxon>
        <taxon>Mucoromycotina</taxon>
        <taxon>Mucoromycetes</taxon>
        <taxon>Mucorales</taxon>
        <taxon>Phycomycetaceae</taxon>
        <taxon>Phycomyces</taxon>
    </lineage>
</organism>
<dbReference type="Proteomes" id="UP001448207">
    <property type="component" value="Unassembled WGS sequence"/>
</dbReference>
<evidence type="ECO:0000313" key="3">
    <source>
        <dbReference type="Proteomes" id="UP001448207"/>
    </source>
</evidence>
<feature type="compositionally biased region" description="Low complexity" evidence="1">
    <location>
        <begin position="30"/>
        <end position="46"/>
    </location>
</feature>
<dbReference type="EMBL" id="JBCLYO010000002">
    <property type="protein sequence ID" value="KAL0092722.1"/>
    <property type="molecule type" value="Genomic_DNA"/>
</dbReference>
<reference evidence="2 3" key="1">
    <citation type="submission" date="2024-04" db="EMBL/GenBank/DDBJ databases">
        <title>Symmetric and asymmetric DNA N6-adenine methylation regulates different biological responses in Mucorales.</title>
        <authorList>
            <consortium name="Lawrence Berkeley National Laboratory"/>
            <person name="Lax C."/>
            <person name="Mondo S.J."/>
            <person name="Osorio-Concepcion M."/>
            <person name="Muszewska A."/>
            <person name="Corrochano-Luque M."/>
            <person name="Gutierrez G."/>
            <person name="Riley R."/>
            <person name="Lipzen A."/>
            <person name="Guo J."/>
            <person name="Hundley H."/>
            <person name="Amirebrahimi M."/>
            <person name="Ng V."/>
            <person name="Lorenzo-Gutierrez D."/>
            <person name="Binder U."/>
            <person name="Yang J."/>
            <person name="Song Y."/>
            <person name="Canovas D."/>
            <person name="Navarro E."/>
            <person name="Freitag M."/>
            <person name="Gabaldon T."/>
            <person name="Grigoriev I.V."/>
            <person name="Corrochano L.M."/>
            <person name="Nicolas F.E."/>
            <person name="Garre V."/>
        </authorList>
    </citation>
    <scope>NUCLEOTIDE SEQUENCE [LARGE SCALE GENOMIC DNA]</scope>
    <source>
        <strain evidence="2 3">L51</strain>
    </source>
</reference>
<name>A0ABR3BAF6_PHYBL</name>
<gene>
    <name evidence="2" type="ORF">J3Q64DRAFT_1720689</name>
</gene>